<reference evidence="2 3" key="1">
    <citation type="journal article" date="2020" name="Genome Biol. Evol.">
        <title>A new high-quality draft genome assembly of the Chinese cordyceps Ophiocordyceps sinensis.</title>
        <authorList>
            <person name="Shu R."/>
            <person name="Zhang J."/>
            <person name="Meng Q."/>
            <person name="Zhang H."/>
            <person name="Zhou G."/>
            <person name="Li M."/>
            <person name="Wu P."/>
            <person name="Zhao Y."/>
            <person name="Chen C."/>
            <person name="Qin Q."/>
        </authorList>
    </citation>
    <scope>NUCLEOTIDE SEQUENCE [LARGE SCALE GENOMIC DNA]</scope>
    <source>
        <strain evidence="2 3">IOZ07</strain>
    </source>
</reference>
<dbReference type="AlphaFoldDB" id="A0A8H4PLC5"/>
<proteinExistence type="predicted"/>
<name>A0A8H4PLC5_9HYPO</name>
<feature type="compositionally biased region" description="Polar residues" evidence="1">
    <location>
        <begin position="1"/>
        <end position="10"/>
    </location>
</feature>
<keyword evidence="3" id="KW-1185">Reference proteome</keyword>
<organism evidence="2 3">
    <name type="scientific">Ophiocordyceps sinensis</name>
    <dbReference type="NCBI Taxonomy" id="72228"/>
    <lineage>
        <taxon>Eukaryota</taxon>
        <taxon>Fungi</taxon>
        <taxon>Dikarya</taxon>
        <taxon>Ascomycota</taxon>
        <taxon>Pezizomycotina</taxon>
        <taxon>Sordariomycetes</taxon>
        <taxon>Hypocreomycetidae</taxon>
        <taxon>Hypocreales</taxon>
        <taxon>Ophiocordycipitaceae</taxon>
        <taxon>Ophiocordyceps</taxon>
    </lineage>
</organism>
<dbReference type="EMBL" id="JAAVMX010000008">
    <property type="protein sequence ID" value="KAF4504999.1"/>
    <property type="molecule type" value="Genomic_DNA"/>
</dbReference>
<evidence type="ECO:0000313" key="2">
    <source>
        <dbReference type="EMBL" id="KAF4504999.1"/>
    </source>
</evidence>
<evidence type="ECO:0000313" key="3">
    <source>
        <dbReference type="Proteomes" id="UP000557566"/>
    </source>
</evidence>
<comment type="caution">
    <text evidence="2">The sequence shown here is derived from an EMBL/GenBank/DDBJ whole genome shotgun (WGS) entry which is preliminary data.</text>
</comment>
<gene>
    <name evidence="2" type="ORF">G6O67_006998</name>
</gene>
<dbReference type="Proteomes" id="UP000557566">
    <property type="component" value="Unassembled WGS sequence"/>
</dbReference>
<protein>
    <submittedName>
        <fullName evidence="2">Uncharacterized protein</fullName>
    </submittedName>
</protein>
<evidence type="ECO:0000256" key="1">
    <source>
        <dbReference type="SAM" id="MobiDB-lite"/>
    </source>
</evidence>
<feature type="region of interest" description="Disordered" evidence="1">
    <location>
        <begin position="1"/>
        <end position="26"/>
    </location>
</feature>
<accession>A0A8H4PLC5</accession>
<sequence length="103" mass="11282">MTVQLQTSLALSYLDPRPPPDLDGSSLRARKRVQSTPASLCSGGASSQRCFHCYCCSAAAPLPSRGVAMTKGTWRFLCDRTLPLDDEYLNERADIIEPRHPAS</sequence>